<evidence type="ECO:0000256" key="1">
    <source>
        <dbReference type="ARBA" id="ARBA00004651"/>
    </source>
</evidence>
<feature type="transmembrane region" description="Helical" evidence="6">
    <location>
        <begin position="311"/>
        <end position="330"/>
    </location>
</feature>
<evidence type="ECO:0000256" key="2">
    <source>
        <dbReference type="ARBA" id="ARBA00022475"/>
    </source>
</evidence>
<proteinExistence type="predicted"/>
<name>A0A940YMW7_9BURK</name>
<dbReference type="InterPro" id="IPR025857">
    <property type="entry name" value="MacB_PCD"/>
</dbReference>
<keyword evidence="4 6" id="KW-1133">Transmembrane helix</keyword>
<dbReference type="PANTHER" id="PTHR43738">
    <property type="entry name" value="ABC TRANSPORTER, MEMBRANE PROTEIN"/>
    <property type="match status" value="1"/>
</dbReference>
<dbReference type="EMBL" id="JAGQDD010000018">
    <property type="protein sequence ID" value="MBQ0932669.1"/>
    <property type="molecule type" value="Genomic_DNA"/>
</dbReference>
<dbReference type="Pfam" id="PF12704">
    <property type="entry name" value="MacB_PCD"/>
    <property type="match status" value="1"/>
</dbReference>
<dbReference type="RefSeq" id="WP_210856378.1">
    <property type="nucleotide sequence ID" value="NZ_JAGQDD010000018.1"/>
</dbReference>
<evidence type="ECO:0000313" key="10">
    <source>
        <dbReference type="Proteomes" id="UP000676246"/>
    </source>
</evidence>
<feature type="domain" description="MacB-like periplasmic core" evidence="8">
    <location>
        <begin position="18"/>
        <end position="227"/>
    </location>
</feature>
<keyword evidence="10" id="KW-1185">Reference proteome</keyword>
<reference evidence="9 10" key="1">
    <citation type="submission" date="2021-04" db="EMBL/GenBank/DDBJ databases">
        <title>The genome sequence of Ideonella sp. 3Y2.</title>
        <authorList>
            <person name="Liu Y."/>
        </authorList>
    </citation>
    <scope>NUCLEOTIDE SEQUENCE [LARGE SCALE GENOMIC DNA]</scope>
    <source>
        <strain evidence="9 10">3Y2</strain>
    </source>
</reference>
<dbReference type="GO" id="GO:0005886">
    <property type="term" value="C:plasma membrane"/>
    <property type="evidence" value="ECO:0007669"/>
    <property type="project" value="UniProtKB-SubCell"/>
</dbReference>
<dbReference type="InterPro" id="IPR003838">
    <property type="entry name" value="ABC3_permease_C"/>
</dbReference>
<keyword evidence="3 6" id="KW-0812">Transmembrane</keyword>
<comment type="caution">
    <text evidence="9">The sequence shown here is derived from an EMBL/GenBank/DDBJ whole genome shotgun (WGS) entry which is preliminary data.</text>
</comment>
<feature type="domain" description="ABC3 transporter permease C-terminal" evidence="7">
    <location>
        <begin position="262"/>
        <end position="376"/>
    </location>
</feature>
<evidence type="ECO:0000313" key="9">
    <source>
        <dbReference type="EMBL" id="MBQ0932669.1"/>
    </source>
</evidence>
<comment type="subcellular location">
    <subcellularLocation>
        <location evidence="1">Cell membrane</location>
        <topology evidence="1">Multi-pass membrane protein</topology>
    </subcellularLocation>
</comment>
<dbReference type="Pfam" id="PF02687">
    <property type="entry name" value="FtsX"/>
    <property type="match status" value="1"/>
</dbReference>
<organism evidence="9 10">
    <name type="scientific">Ideonella alba</name>
    <dbReference type="NCBI Taxonomy" id="2824118"/>
    <lineage>
        <taxon>Bacteria</taxon>
        <taxon>Pseudomonadati</taxon>
        <taxon>Pseudomonadota</taxon>
        <taxon>Betaproteobacteria</taxon>
        <taxon>Burkholderiales</taxon>
        <taxon>Sphaerotilaceae</taxon>
        <taxon>Ideonella</taxon>
    </lineage>
</organism>
<accession>A0A940YMW7</accession>
<dbReference type="PANTHER" id="PTHR43738:SF3">
    <property type="entry name" value="ABC TRANSPORTER PERMEASE"/>
    <property type="match status" value="1"/>
</dbReference>
<evidence type="ECO:0000256" key="3">
    <source>
        <dbReference type="ARBA" id="ARBA00022692"/>
    </source>
</evidence>
<feature type="transmembrane region" description="Helical" evidence="6">
    <location>
        <begin position="254"/>
        <end position="275"/>
    </location>
</feature>
<gene>
    <name evidence="9" type="ORF">KAK03_19495</name>
</gene>
<evidence type="ECO:0000259" key="8">
    <source>
        <dbReference type="Pfam" id="PF12704"/>
    </source>
</evidence>
<evidence type="ECO:0000256" key="4">
    <source>
        <dbReference type="ARBA" id="ARBA00022989"/>
    </source>
</evidence>
<keyword evidence="2" id="KW-1003">Cell membrane</keyword>
<feature type="transmembrane region" description="Helical" evidence="6">
    <location>
        <begin position="350"/>
        <end position="367"/>
    </location>
</feature>
<dbReference type="Proteomes" id="UP000676246">
    <property type="component" value="Unassembled WGS sequence"/>
</dbReference>
<keyword evidence="5 6" id="KW-0472">Membrane</keyword>
<protein>
    <submittedName>
        <fullName evidence="9">ABC transporter permease</fullName>
    </submittedName>
</protein>
<sequence length="385" mass="41785">MFLLRLLLRNAFRHRLRTALTIVGLVVAIGAFGLLRTLVDAWYAGVEASSSTRLVTRHAVSLTFALPLSYAQRMKAVPGVTVVSWANWFGGIYIDERNFFPQFAVEPDTYLRLYPEYLLSDEERLAFLKDRQGAVVGRKLAQKYGWKLGDTVPLRGTIYPGTWSFTIRGIYDGAQSRTDENQMLFHYALINESIKKRFPGRGDSTGAFIVGIDQPANAAVVSQAIDAEFRNSLAETLTETEAAFQLSFVSMSDALLAAIEAVSLIVVVIIMVVMANTMAMTARERLSEYATLKALGFGPGFVARLLLGESLLIAALGGGLAIALTFPMVAGIGAGLSSFLPVFEVSGTTVALQALAALVVGLVAAAWPTWRMARIDIVDGLRHVA</sequence>
<evidence type="ECO:0000256" key="5">
    <source>
        <dbReference type="ARBA" id="ARBA00023136"/>
    </source>
</evidence>
<dbReference type="InterPro" id="IPR051125">
    <property type="entry name" value="ABC-4/HrtB_transporter"/>
</dbReference>
<evidence type="ECO:0000256" key="6">
    <source>
        <dbReference type="SAM" id="Phobius"/>
    </source>
</evidence>
<dbReference type="AlphaFoldDB" id="A0A940YMW7"/>
<evidence type="ECO:0000259" key="7">
    <source>
        <dbReference type="Pfam" id="PF02687"/>
    </source>
</evidence>